<dbReference type="GO" id="GO:0046872">
    <property type="term" value="F:metal ion binding"/>
    <property type="evidence" value="ECO:0007669"/>
    <property type="project" value="UniProtKB-KW"/>
</dbReference>
<evidence type="ECO:0000256" key="1">
    <source>
        <dbReference type="ARBA" id="ARBA00001966"/>
    </source>
</evidence>
<evidence type="ECO:0000313" key="6">
    <source>
        <dbReference type="EMBL" id="ACI21677.1"/>
    </source>
</evidence>
<proteinExistence type="predicted"/>
<accession>B5YL50</accession>
<dbReference type="Proteomes" id="UP000000718">
    <property type="component" value="Chromosome"/>
</dbReference>
<dbReference type="Pfam" id="PF01869">
    <property type="entry name" value="BcrAD_BadFG"/>
    <property type="match status" value="1"/>
</dbReference>
<organism evidence="6 7">
    <name type="scientific">Thermodesulfovibrio yellowstonii (strain ATCC 51303 / DSM 11347 / YP87)</name>
    <dbReference type="NCBI Taxonomy" id="289376"/>
    <lineage>
        <taxon>Bacteria</taxon>
        <taxon>Pseudomonadati</taxon>
        <taxon>Nitrospirota</taxon>
        <taxon>Thermodesulfovibrionia</taxon>
        <taxon>Thermodesulfovibrionales</taxon>
        <taxon>Thermodesulfovibrionaceae</taxon>
        <taxon>Thermodesulfovibrio</taxon>
    </lineage>
</organism>
<dbReference type="eggNOG" id="COG1924">
    <property type="taxonomic scope" value="Bacteria"/>
</dbReference>
<dbReference type="InterPro" id="IPR043129">
    <property type="entry name" value="ATPase_NBD"/>
</dbReference>
<dbReference type="EnsemblBacteria" id="ACI21677">
    <property type="protein sequence ID" value="ACI21677"/>
    <property type="gene ID" value="THEYE_A1141"/>
</dbReference>
<comment type="cofactor">
    <cofactor evidence="1">
        <name>[4Fe-4S] cluster</name>
        <dbReference type="ChEBI" id="CHEBI:49883"/>
    </cofactor>
</comment>
<protein>
    <submittedName>
        <fullName evidence="6">Activator of (R)-2-hydroxyglutaryl-CoA dehydratase</fullName>
    </submittedName>
</protein>
<dbReference type="InParanoid" id="B5YL50"/>
<dbReference type="SUPFAM" id="SSF53067">
    <property type="entry name" value="Actin-like ATPase domain"/>
    <property type="match status" value="1"/>
</dbReference>
<name>B5YL50_THEYD</name>
<dbReference type="RefSeq" id="WP_012546386.1">
    <property type="nucleotide sequence ID" value="NC_011296.1"/>
</dbReference>
<dbReference type="GO" id="GO:0051536">
    <property type="term" value="F:iron-sulfur cluster binding"/>
    <property type="evidence" value="ECO:0007669"/>
    <property type="project" value="UniProtKB-KW"/>
</dbReference>
<dbReference type="PANTHER" id="PTHR32329:SF8">
    <property type="entry name" value="ACTIVATOR OF (R)-2-HYDROXYGLUTARYL-COA DEHYDRATASE"/>
    <property type="match status" value="1"/>
</dbReference>
<dbReference type="HOGENOM" id="CLU_066597_0_0_0"/>
<sequence>MSFLGIDIGSRYIKAVLIEKGTVIDWFKIETSYEPLKRSLEILKKYSPIKAVATGYGRHLLSFNGNIPTITEIKAFAIGARALMPSCRTIIDIGGQDTKIISLDERGNIKKFEMNDKCSAGTGRFLEIMASALAYSIDEFGKIEGEIESPLQISSMCTVFAESEVISLISKGISREEIAIAIHRAIAKRVISMLKKISLEEDIVFAGGCAGNRLLKKLIEIDIGKRILIHEKHHFAGALGAAIYAEKSLIEEGGEKENEKVYC</sequence>
<dbReference type="Gene3D" id="3.30.420.40">
    <property type="match status" value="2"/>
</dbReference>
<feature type="domain" description="ATPase BadF/BadG/BcrA/BcrD type" evidence="5">
    <location>
        <begin position="4"/>
        <end position="245"/>
    </location>
</feature>
<dbReference type="InterPro" id="IPR051805">
    <property type="entry name" value="Dehydratase_Activator_Redct"/>
</dbReference>
<keyword evidence="4" id="KW-0411">Iron-sulfur</keyword>
<keyword evidence="3" id="KW-0408">Iron</keyword>
<keyword evidence="7" id="KW-1185">Reference proteome</keyword>
<dbReference type="CDD" id="cd24036">
    <property type="entry name" value="ASKHA_NBD_BcrAD_BadFG_HgdC_HadI"/>
    <property type="match status" value="1"/>
</dbReference>
<evidence type="ECO:0000256" key="4">
    <source>
        <dbReference type="ARBA" id="ARBA00023014"/>
    </source>
</evidence>
<dbReference type="InterPro" id="IPR002731">
    <property type="entry name" value="ATPase_BadF"/>
</dbReference>
<dbReference type="STRING" id="289376.THEYE_A1141"/>
<dbReference type="NCBIfam" id="TIGR00241">
    <property type="entry name" value="CoA_E_activ"/>
    <property type="match status" value="1"/>
</dbReference>
<dbReference type="KEGG" id="tye:THEYE_A1141"/>
<gene>
    <name evidence="6" type="ordered locus">THEYE_A1141</name>
</gene>
<dbReference type="OrthoDB" id="9778513at2"/>
<dbReference type="PATRIC" id="fig|289376.4.peg.1119"/>
<dbReference type="InterPro" id="IPR008275">
    <property type="entry name" value="CoA_E_activase_dom"/>
</dbReference>
<evidence type="ECO:0000256" key="2">
    <source>
        <dbReference type="ARBA" id="ARBA00022723"/>
    </source>
</evidence>
<evidence type="ECO:0000313" key="7">
    <source>
        <dbReference type="Proteomes" id="UP000000718"/>
    </source>
</evidence>
<dbReference type="AlphaFoldDB" id="B5YL50"/>
<evidence type="ECO:0000256" key="3">
    <source>
        <dbReference type="ARBA" id="ARBA00023004"/>
    </source>
</evidence>
<evidence type="ECO:0000259" key="5">
    <source>
        <dbReference type="Pfam" id="PF01869"/>
    </source>
</evidence>
<dbReference type="EMBL" id="CP001147">
    <property type="protein sequence ID" value="ACI21677.1"/>
    <property type="molecule type" value="Genomic_DNA"/>
</dbReference>
<dbReference type="PANTHER" id="PTHR32329">
    <property type="entry name" value="BIFUNCTIONAL PROTEIN [INCLUDES 2-HYDROXYACYL-COA DEHYDRATASE (N-TER) AND ITS ACTIVATOR DOMAIN (C_TERM)-RELATED"/>
    <property type="match status" value="1"/>
</dbReference>
<keyword evidence="2" id="KW-0479">Metal-binding</keyword>
<dbReference type="FunCoup" id="B5YL50">
    <property type="interactions" value="33"/>
</dbReference>
<reference evidence="7" key="1">
    <citation type="submission" date="2008-08" db="EMBL/GenBank/DDBJ databases">
        <title>The complete genome sequence of Thermodesulfovibrio yellowstonii strain ATCC 51303 / DSM 11347 / YP87.</title>
        <authorList>
            <person name="Dodson R.J."/>
            <person name="Durkin A.S."/>
            <person name="Wu M."/>
            <person name="Eisen J."/>
            <person name="Sutton G."/>
        </authorList>
    </citation>
    <scope>NUCLEOTIDE SEQUENCE [LARGE SCALE GENOMIC DNA]</scope>
    <source>
        <strain evidence="7">ATCC 51303 / DSM 11347 / YP87</strain>
    </source>
</reference>
<reference evidence="6 7" key="2">
    <citation type="journal article" date="2015" name="Genome Announc.">
        <title>Genome Sequence of the Sulfate-Reducing Thermophilic Bacterium Thermodesulfovibrio yellowstonii Strain DSM 11347T (Phylum Nitrospirae).</title>
        <authorList>
            <person name="Bhatnagar S."/>
            <person name="Badger J.H."/>
            <person name="Madupu R."/>
            <person name="Khouri H.M."/>
            <person name="O'Connor E.M."/>
            <person name="Robb F.T."/>
            <person name="Ward N.L."/>
            <person name="Eisen J.A."/>
        </authorList>
    </citation>
    <scope>NUCLEOTIDE SEQUENCE [LARGE SCALE GENOMIC DNA]</scope>
    <source>
        <strain evidence="7">ATCC 51303 / DSM 11347 / YP87</strain>
    </source>
</reference>